<dbReference type="Pfam" id="PF07690">
    <property type="entry name" value="MFS_1"/>
    <property type="match status" value="1"/>
</dbReference>
<keyword evidence="2 5" id="KW-0812">Transmembrane</keyword>
<comment type="subcellular location">
    <subcellularLocation>
        <location evidence="1">Cell membrane</location>
        <topology evidence="1">Multi-pass membrane protein</topology>
    </subcellularLocation>
</comment>
<gene>
    <name evidence="7" type="ORF">BCF44_104183</name>
</gene>
<evidence type="ECO:0000256" key="2">
    <source>
        <dbReference type="ARBA" id="ARBA00022692"/>
    </source>
</evidence>
<dbReference type="PANTHER" id="PTHR23528">
    <property type="match status" value="1"/>
</dbReference>
<dbReference type="Proteomes" id="UP000256269">
    <property type="component" value="Unassembled WGS sequence"/>
</dbReference>
<feature type="transmembrane region" description="Helical" evidence="5">
    <location>
        <begin position="130"/>
        <end position="151"/>
    </location>
</feature>
<feature type="transmembrane region" description="Helical" evidence="5">
    <location>
        <begin position="401"/>
        <end position="420"/>
    </location>
</feature>
<feature type="transmembrane region" description="Helical" evidence="5">
    <location>
        <begin position="281"/>
        <end position="301"/>
    </location>
</feature>
<protein>
    <submittedName>
        <fullName evidence="7">MFS transporter</fullName>
    </submittedName>
</protein>
<reference evidence="7 8" key="1">
    <citation type="submission" date="2018-08" db="EMBL/GenBank/DDBJ databases">
        <title>Genomic Encyclopedia of Archaeal and Bacterial Type Strains, Phase II (KMG-II): from individual species to whole genera.</title>
        <authorList>
            <person name="Goeker M."/>
        </authorList>
    </citation>
    <scope>NUCLEOTIDE SEQUENCE [LARGE SCALE GENOMIC DNA]</scope>
    <source>
        <strain evidence="7 8">DSM 45791</strain>
    </source>
</reference>
<dbReference type="OrthoDB" id="7584869at2"/>
<keyword evidence="4 5" id="KW-0472">Membrane</keyword>
<dbReference type="GO" id="GO:0022857">
    <property type="term" value="F:transmembrane transporter activity"/>
    <property type="evidence" value="ECO:0007669"/>
    <property type="project" value="InterPro"/>
</dbReference>
<accession>A0A3E0HTY4</accession>
<name>A0A3E0HTY4_9PSEU</name>
<feature type="transmembrane region" description="Helical" evidence="5">
    <location>
        <begin position="340"/>
        <end position="363"/>
    </location>
</feature>
<proteinExistence type="predicted"/>
<sequence length="426" mass="43927">MAQAAELDGAGPFDDEPSALTEPVIKVRGGWTTLLFLANLGLWLAIYAPIQVLLPEQAQLLAGTDKETVFSLVTGVGALVALIANPVIGALSDRTCSRWGRRHPWTLAGSVLGAVGLVVLAVAPNVVIMVIGWSLVQAGLNGMLASLTSALPDRVPVEQRAEVGGFIGISQMLGTVAGAALVSVVITSLAGGYAACAVLVVLGALAFVRFTPDAVLPRRFRPDGGLRQMIGALWISPAKHPDFGWGWGTHFMVNLGNALGTLYLLYFLADAVHYQGDPVDGLLILMVLYGIALTIGALVAGRMSDHSGKRKPYVVASSVVMAAAAVILAIWPTWVASLIAAPLLGVGFGVYWAVALAVLTQVLPAASNRAKDVGVINIANALPQVIAPVVAGLALQAAGGYAALFVLSAIATIAGGVMVTRIKSVA</sequence>
<feature type="transmembrane region" description="Helical" evidence="5">
    <location>
        <begin position="163"/>
        <end position="186"/>
    </location>
</feature>
<feature type="domain" description="Major facilitator superfamily (MFS) profile" evidence="6">
    <location>
        <begin position="198"/>
        <end position="426"/>
    </location>
</feature>
<evidence type="ECO:0000256" key="1">
    <source>
        <dbReference type="ARBA" id="ARBA00004651"/>
    </source>
</evidence>
<evidence type="ECO:0000313" key="7">
    <source>
        <dbReference type="EMBL" id="REH49917.1"/>
    </source>
</evidence>
<feature type="transmembrane region" description="Helical" evidence="5">
    <location>
        <begin position="104"/>
        <end position="124"/>
    </location>
</feature>
<evidence type="ECO:0000313" key="8">
    <source>
        <dbReference type="Proteomes" id="UP000256269"/>
    </source>
</evidence>
<dbReference type="Gene3D" id="1.20.1250.20">
    <property type="entry name" value="MFS general substrate transporter like domains"/>
    <property type="match status" value="1"/>
</dbReference>
<comment type="caution">
    <text evidence="7">The sequence shown here is derived from an EMBL/GenBank/DDBJ whole genome shotgun (WGS) entry which is preliminary data.</text>
</comment>
<feature type="transmembrane region" description="Helical" evidence="5">
    <location>
        <begin position="313"/>
        <end position="334"/>
    </location>
</feature>
<dbReference type="CDD" id="cd06174">
    <property type="entry name" value="MFS"/>
    <property type="match status" value="1"/>
</dbReference>
<keyword evidence="8" id="KW-1185">Reference proteome</keyword>
<dbReference type="InterPro" id="IPR036259">
    <property type="entry name" value="MFS_trans_sf"/>
</dbReference>
<keyword evidence="3 5" id="KW-1133">Transmembrane helix</keyword>
<dbReference type="AlphaFoldDB" id="A0A3E0HTY4"/>
<dbReference type="PANTHER" id="PTHR23528:SF1">
    <property type="entry name" value="MAJOR FACILITATOR SUPERFAMILY (MFS) PROFILE DOMAIN-CONTAINING PROTEIN"/>
    <property type="match status" value="1"/>
</dbReference>
<evidence type="ECO:0000256" key="5">
    <source>
        <dbReference type="SAM" id="Phobius"/>
    </source>
</evidence>
<dbReference type="InterPro" id="IPR020846">
    <property type="entry name" value="MFS_dom"/>
</dbReference>
<dbReference type="SUPFAM" id="SSF103473">
    <property type="entry name" value="MFS general substrate transporter"/>
    <property type="match status" value="1"/>
</dbReference>
<dbReference type="InterPro" id="IPR011701">
    <property type="entry name" value="MFS"/>
</dbReference>
<evidence type="ECO:0000259" key="6">
    <source>
        <dbReference type="PROSITE" id="PS50850"/>
    </source>
</evidence>
<dbReference type="EMBL" id="QUNO01000004">
    <property type="protein sequence ID" value="REH49917.1"/>
    <property type="molecule type" value="Genomic_DNA"/>
</dbReference>
<evidence type="ECO:0000256" key="4">
    <source>
        <dbReference type="ARBA" id="ARBA00023136"/>
    </source>
</evidence>
<organism evidence="7 8">
    <name type="scientific">Kutzneria buriramensis</name>
    <dbReference type="NCBI Taxonomy" id="1045776"/>
    <lineage>
        <taxon>Bacteria</taxon>
        <taxon>Bacillati</taxon>
        <taxon>Actinomycetota</taxon>
        <taxon>Actinomycetes</taxon>
        <taxon>Pseudonocardiales</taxon>
        <taxon>Pseudonocardiaceae</taxon>
        <taxon>Kutzneria</taxon>
    </lineage>
</organism>
<feature type="transmembrane region" description="Helical" evidence="5">
    <location>
        <begin position="192"/>
        <end position="211"/>
    </location>
</feature>
<dbReference type="PROSITE" id="PS50850">
    <property type="entry name" value="MFS"/>
    <property type="match status" value="1"/>
</dbReference>
<feature type="transmembrane region" description="Helical" evidence="5">
    <location>
        <begin position="70"/>
        <end position="92"/>
    </location>
</feature>
<dbReference type="RefSeq" id="WP_116174470.1">
    <property type="nucleotide sequence ID" value="NZ_CP144375.1"/>
</dbReference>
<feature type="transmembrane region" description="Helical" evidence="5">
    <location>
        <begin position="31"/>
        <end position="50"/>
    </location>
</feature>
<feature type="transmembrane region" description="Helical" evidence="5">
    <location>
        <begin position="251"/>
        <end position="269"/>
    </location>
</feature>
<evidence type="ECO:0000256" key="3">
    <source>
        <dbReference type="ARBA" id="ARBA00022989"/>
    </source>
</evidence>
<dbReference type="GO" id="GO:0005886">
    <property type="term" value="C:plasma membrane"/>
    <property type="evidence" value="ECO:0007669"/>
    <property type="project" value="UniProtKB-SubCell"/>
</dbReference>
<feature type="transmembrane region" description="Helical" evidence="5">
    <location>
        <begin position="375"/>
        <end position="395"/>
    </location>
</feature>